<dbReference type="InterPro" id="IPR014989">
    <property type="entry name" value="DUF1839"/>
</dbReference>
<proteinExistence type="predicted"/>
<dbReference type="Pfam" id="PF08893">
    <property type="entry name" value="DUF1839"/>
    <property type="match status" value="1"/>
</dbReference>
<sequence length="315" mass="35672">MKTWRPHPLHGPKMVRKQTNCYVDLWIELLSWWGLDPHAALPFTVALDFEGDEFTFFKFPAEDIERLYGVQNQEHAIFESLEVHVDNQLRRGGVMLVEVDAWHLPDTRGVAYQQQHTKTTIGIQAIDSSRRQLGYFHNSGYYFAEGADYDGLLDTSSSAVLPPYVECARRRFAPLPPEQLRETSLSLLRRHLLRRPAANPITAYGEALARDASELACRPMAHFHAYSFNTLRQLGANFELLGHYFRWLNASGADHTNSLDTLIAACDAIASESMVLEFRLARACSKGNADRGEGSIEILEYAYASLMSGLDREFC</sequence>
<dbReference type="EMBL" id="JAJITD010000021">
    <property type="protein sequence ID" value="MCC8396823.1"/>
    <property type="molecule type" value="Genomic_DNA"/>
</dbReference>
<keyword evidence="2" id="KW-1185">Reference proteome</keyword>
<evidence type="ECO:0000313" key="2">
    <source>
        <dbReference type="Proteomes" id="UP001431019"/>
    </source>
</evidence>
<gene>
    <name evidence="1" type="ORF">LJ656_29970</name>
</gene>
<protein>
    <submittedName>
        <fullName evidence="1">DUF1839 family protein</fullName>
    </submittedName>
</protein>
<reference evidence="1 2" key="1">
    <citation type="submission" date="2021-11" db="EMBL/GenBank/DDBJ databases">
        <authorList>
            <person name="Oh E.-T."/>
            <person name="Kim S.-B."/>
        </authorList>
    </citation>
    <scope>NUCLEOTIDE SEQUENCE [LARGE SCALE GENOMIC DNA]</scope>
    <source>
        <strain evidence="1 2">MMS20-SJTR3</strain>
    </source>
</reference>
<comment type="caution">
    <text evidence="1">The sequence shown here is derived from an EMBL/GenBank/DDBJ whole genome shotgun (WGS) entry which is preliminary data.</text>
</comment>
<dbReference type="Proteomes" id="UP001431019">
    <property type="component" value="Unassembled WGS sequence"/>
</dbReference>
<accession>A0ABS8K4L5</accession>
<evidence type="ECO:0000313" key="1">
    <source>
        <dbReference type="EMBL" id="MCC8396823.1"/>
    </source>
</evidence>
<name>A0ABS8K4L5_9BURK</name>
<organism evidence="1 2">
    <name type="scientific">Paraburkholderia sejongensis</name>
    <dbReference type="NCBI Taxonomy" id="2886946"/>
    <lineage>
        <taxon>Bacteria</taxon>
        <taxon>Pseudomonadati</taxon>
        <taxon>Pseudomonadota</taxon>
        <taxon>Betaproteobacteria</taxon>
        <taxon>Burkholderiales</taxon>
        <taxon>Burkholderiaceae</taxon>
        <taxon>Paraburkholderia</taxon>
    </lineage>
</organism>